<dbReference type="GO" id="GO:0005654">
    <property type="term" value="C:nucleoplasm"/>
    <property type="evidence" value="ECO:0007669"/>
    <property type="project" value="TreeGrafter"/>
</dbReference>
<evidence type="ECO:0000256" key="1">
    <source>
        <dbReference type="SAM" id="MobiDB-lite"/>
    </source>
</evidence>
<feature type="region of interest" description="Disordered" evidence="1">
    <location>
        <begin position="366"/>
        <end position="385"/>
    </location>
</feature>
<feature type="region of interest" description="Disordered" evidence="1">
    <location>
        <begin position="504"/>
        <end position="579"/>
    </location>
</feature>
<dbReference type="InterPro" id="IPR032747">
    <property type="entry name" value="NUFIP2"/>
</dbReference>
<gene>
    <name evidence="2" type="ORF">J4Q44_G00327160</name>
</gene>
<feature type="region of interest" description="Disordered" evidence="1">
    <location>
        <begin position="203"/>
        <end position="225"/>
    </location>
</feature>
<evidence type="ECO:0000313" key="3">
    <source>
        <dbReference type="Proteomes" id="UP001356427"/>
    </source>
</evidence>
<feature type="compositionally biased region" description="Polar residues" evidence="1">
    <location>
        <begin position="371"/>
        <end position="385"/>
    </location>
</feature>
<keyword evidence="3" id="KW-1185">Reference proteome</keyword>
<feature type="compositionally biased region" description="Polar residues" evidence="1">
    <location>
        <begin position="504"/>
        <end position="513"/>
    </location>
</feature>
<organism evidence="2 3">
    <name type="scientific">Coregonus suidteri</name>
    <dbReference type="NCBI Taxonomy" id="861788"/>
    <lineage>
        <taxon>Eukaryota</taxon>
        <taxon>Metazoa</taxon>
        <taxon>Chordata</taxon>
        <taxon>Craniata</taxon>
        <taxon>Vertebrata</taxon>
        <taxon>Euteleostomi</taxon>
        <taxon>Actinopterygii</taxon>
        <taxon>Neopterygii</taxon>
        <taxon>Teleostei</taxon>
        <taxon>Protacanthopterygii</taxon>
        <taxon>Salmoniformes</taxon>
        <taxon>Salmonidae</taxon>
        <taxon>Coregoninae</taxon>
        <taxon>Coregonus</taxon>
    </lineage>
</organism>
<dbReference type="GO" id="GO:0010494">
    <property type="term" value="C:cytoplasmic stress granule"/>
    <property type="evidence" value="ECO:0007669"/>
    <property type="project" value="TreeGrafter"/>
</dbReference>
<name>A0AAN8KKS0_9TELE</name>
<dbReference type="PANTHER" id="PTHR28333">
    <property type="entry name" value="NUCLEAR FRAGILE X MENTAL RETARDATION-INTERACTING PROTEIN 2"/>
    <property type="match status" value="1"/>
</dbReference>
<dbReference type="PANTHER" id="PTHR28333:SF2">
    <property type="entry name" value="FMR1-INTERACTING PROTEIN NUFIP2"/>
    <property type="match status" value="1"/>
</dbReference>
<sequence length="636" mass="66833">MEVRPDGWVSEGCLKHVDESRPGPPNAWVENDQQHQYEEAQTEKTGNGKINGTPVEREGTPSTPVPVDALHYSSSRQPETSNLKPKPSGKCLASHTKGSSNSHFKNIMNCKNDTPSELKTHYGKSESIALPNGVVLLNPGLYVNGCPSKPGPDSGGSGSESGYITPKKRWAQRSAMAEESVTAGQEKAVLQAAMVPNKHETEPLTPEAADTAAGSQSPTSITGVPPVAQAPVVQVGELQCKNSDGKAAAGSVKKLEDRLSKAKLTSTKEDSWTLFKPPPVFPVDNSSAKTVPKVSYASKVKENLNKAAGDTSPTQSQVPMSAVKTITSPSFTNYPLSGEGNSCPLPVPLFTTTVCITPMPVSPPRKWENEASVSSNGTDMSGAPSMTTRELRKLSLLVYPLATSNMQPALPSARQVDSPTAKTNPKALVDIFQNQWGLSFINEPSAGPGVGPAVVGQPARKGQIVEITFQGGSPAALPLQVSATSTLRPDKPLFPKAYEQDKQTISQAPSSVGKSGPHLSPGPDAGLGGQAPGPDTLRGEAGSRGAIVSSFSKDPGAELPLASPASPAHPVSALAKEPSHPKGCDPGSCWGAFDLKAAVIYHTKEIEYIQNLQKQDSKGVVFYDQSKDGPVQSSHD</sequence>
<feature type="compositionally biased region" description="Polar residues" evidence="1">
    <location>
        <begin position="72"/>
        <end position="83"/>
    </location>
</feature>
<feature type="compositionally biased region" description="Polar residues" evidence="1">
    <location>
        <begin position="96"/>
        <end position="105"/>
    </location>
</feature>
<evidence type="ECO:0000313" key="2">
    <source>
        <dbReference type="EMBL" id="KAK6296574.1"/>
    </source>
</evidence>
<comment type="caution">
    <text evidence="2">The sequence shown here is derived from an EMBL/GenBank/DDBJ whole genome shotgun (WGS) entry which is preliminary data.</text>
</comment>
<feature type="compositionally biased region" description="Basic and acidic residues" evidence="1">
    <location>
        <begin position="32"/>
        <end position="42"/>
    </location>
</feature>
<feature type="compositionally biased region" description="Polar residues" evidence="1">
    <location>
        <begin position="213"/>
        <end position="222"/>
    </location>
</feature>
<protein>
    <recommendedName>
        <fullName evidence="4">Nuclear fragile X mental retardation-interacting protein 2</fullName>
    </recommendedName>
</protein>
<dbReference type="EMBL" id="JAGTTL010000032">
    <property type="protein sequence ID" value="KAK6296574.1"/>
    <property type="molecule type" value="Genomic_DNA"/>
</dbReference>
<dbReference type="Proteomes" id="UP001356427">
    <property type="component" value="Unassembled WGS sequence"/>
</dbReference>
<dbReference type="AlphaFoldDB" id="A0AAN8KKS0"/>
<proteinExistence type="predicted"/>
<feature type="compositionally biased region" description="Low complexity" evidence="1">
    <location>
        <begin position="557"/>
        <end position="575"/>
    </location>
</feature>
<evidence type="ECO:0008006" key="4">
    <source>
        <dbReference type="Google" id="ProtNLM"/>
    </source>
</evidence>
<dbReference type="Pfam" id="PF15293">
    <property type="entry name" value="NUFIP2"/>
    <property type="match status" value="1"/>
</dbReference>
<feature type="region of interest" description="Disordered" evidence="1">
    <location>
        <begin position="1"/>
        <end position="105"/>
    </location>
</feature>
<accession>A0AAN8KKS0</accession>
<reference evidence="2 3" key="1">
    <citation type="submission" date="2021-04" db="EMBL/GenBank/DDBJ databases">
        <authorList>
            <person name="De Guttry C."/>
            <person name="Zahm M."/>
            <person name="Klopp C."/>
            <person name="Cabau C."/>
            <person name="Louis A."/>
            <person name="Berthelot C."/>
            <person name="Parey E."/>
            <person name="Roest Crollius H."/>
            <person name="Montfort J."/>
            <person name="Robinson-Rechavi M."/>
            <person name="Bucao C."/>
            <person name="Bouchez O."/>
            <person name="Gislard M."/>
            <person name="Lluch J."/>
            <person name="Milhes M."/>
            <person name="Lampietro C."/>
            <person name="Lopez Roques C."/>
            <person name="Donnadieu C."/>
            <person name="Braasch I."/>
            <person name="Desvignes T."/>
            <person name="Postlethwait J."/>
            <person name="Bobe J."/>
            <person name="Wedekind C."/>
            <person name="Guiguen Y."/>
        </authorList>
    </citation>
    <scope>NUCLEOTIDE SEQUENCE [LARGE SCALE GENOMIC DNA]</scope>
    <source>
        <strain evidence="2">Cs_M1</strain>
        <tissue evidence="2">Blood</tissue>
    </source>
</reference>
<dbReference type="GO" id="GO:0003723">
    <property type="term" value="F:RNA binding"/>
    <property type="evidence" value="ECO:0007669"/>
    <property type="project" value="InterPro"/>
</dbReference>